<accession>A0A1M6JT83</accession>
<evidence type="ECO:0000313" key="3">
    <source>
        <dbReference type="Proteomes" id="UP000184301"/>
    </source>
</evidence>
<feature type="transmembrane region" description="Helical" evidence="1">
    <location>
        <begin position="83"/>
        <end position="108"/>
    </location>
</feature>
<dbReference type="OrthoDB" id="2313863at2"/>
<keyword evidence="1" id="KW-0472">Membrane</keyword>
<feature type="transmembrane region" description="Helical" evidence="1">
    <location>
        <begin position="149"/>
        <end position="167"/>
    </location>
</feature>
<feature type="transmembrane region" description="Helical" evidence="1">
    <location>
        <begin position="37"/>
        <end position="58"/>
    </location>
</feature>
<dbReference type="Pfam" id="PF13346">
    <property type="entry name" value="ABC2_membrane_5"/>
    <property type="match status" value="1"/>
</dbReference>
<organism evidence="2 3">
    <name type="scientific">Hespellia stercorisuis DSM 15480</name>
    <dbReference type="NCBI Taxonomy" id="1121950"/>
    <lineage>
        <taxon>Bacteria</taxon>
        <taxon>Bacillati</taxon>
        <taxon>Bacillota</taxon>
        <taxon>Clostridia</taxon>
        <taxon>Lachnospirales</taxon>
        <taxon>Lachnospiraceae</taxon>
        <taxon>Hespellia</taxon>
    </lineage>
</organism>
<dbReference type="Proteomes" id="UP000184301">
    <property type="component" value="Unassembled WGS sequence"/>
</dbReference>
<keyword evidence="1" id="KW-0812">Transmembrane</keyword>
<dbReference type="AlphaFoldDB" id="A0A1M6JT83"/>
<dbReference type="RefSeq" id="WP_073105203.1">
    <property type="nucleotide sequence ID" value="NZ_FQZY01000010.1"/>
</dbReference>
<dbReference type="PANTHER" id="PTHR41309">
    <property type="entry name" value="MEMBRANE PROTEIN-RELATED"/>
    <property type="match status" value="1"/>
</dbReference>
<dbReference type="EMBL" id="FQZY01000010">
    <property type="protein sequence ID" value="SHJ49937.1"/>
    <property type="molecule type" value="Genomic_DNA"/>
</dbReference>
<dbReference type="InterPro" id="IPR025699">
    <property type="entry name" value="ABC2_memb-like"/>
</dbReference>
<protein>
    <submittedName>
        <fullName evidence="2">ABC-2 family transporter protein</fullName>
    </submittedName>
</protein>
<reference evidence="2 3" key="1">
    <citation type="submission" date="2016-11" db="EMBL/GenBank/DDBJ databases">
        <authorList>
            <person name="Jaros S."/>
            <person name="Januszkiewicz K."/>
            <person name="Wedrychowicz H."/>
        </authorList>
    </citation>
    <scope>NUCLEOTIDE SEQUENCE [LARGE SCALE GENOMIC DNA]</scope>
    <source>
        <strain evidence="2 3">DSM 15480</strain>
    </source>
</reference>
<sequence length="217" mass="23868">MKGLLLKDVIILREQKMLLVLMLFISVMMMTENKGDISFVAGYVILLSTTIATSSISYDDAGKGTAFLFTMPCTRRMYVVEKYVYGVMLSLVGGALVLGIGCVASLMAKSTIHVSSYLATVAGCEFIGIVFMSVMLPLFLKYGQEKGRIVFIVMFFSIFGLLILINKTGITKNVDVNHFLENALSPGISWIVMIAVSAVLLVVSILVSMRVMEKREF</sequence>
<name>A0A1M6JT83_9FIRM</name>
<dbReference type="PANTHER" id="PTHR41309:SF2">
    <property type="entry name" value="MEMBRANE PROTEIN"/>
    <property type="match status" value="1"/>
</dbReference>
<keyword evidence="3" id="KW-1185">Reference proteome</keyword>
<gene>
    <name evidence="2" type="ORF">SAMN02745243_00718</name>
</gene>
<keyword evidence="1" id="KW-1133">Transmembrane helix</keyword>
<feature type="transmembrane region" description="Helical" evidence="1">
    <location>
        <begin position="187"/>
        <end position="207"/>
    </location>
</feature>
<dbReference type="STRING" id="1121950.SAMN02745243_00718"/>
<proteinExistence type="predicted"/>
<feature type="transmembrane region" description="Helical" evidence="1">
    <location>
        <begin position="12"/>
        <end position="31"/>
    </location>
</feature>
<feature type="transmembrane region" description="Helical" evidence="1">
    <location>
        <begin position="114"/>
        <end position="140"/>
    </location>
</feature>
<evidence type="ECO:0000313" key="2">
    <source>
        <dbReference type="EMBL" id="SHJ49937.1"/>
    </source>
</evidence>
<evidence type="ECO:0000256" key="1">
    <source>
        <dbReference type="SAM" id="Phobius"/>
    </source>
</evidence>